<dbReference type="InterPro" id="IPR003593">
    <property type="entry name" value="AAA+_ATPase"/>
</dbReference>
<dbReference type="NCBIfam" id="TIGR01727">
    <property type="entry name" value="oligo_HPY"/>
    <property type="match status" value="1"/>
</dbReference>
<dbReference type="Pfam" id="PF00005">
    <property type="entry name" value="ABC_tran"/>
    <property type="match status" value="1"/>
</dbReference>
<dbReference type="GO" id="GO:0055085">
    <property type="term" value="P:transmembrane transport"/>
    <property type="evidence" value="ECO:0007669"/>
    <property type="project" value="UniProtKB-ARBA"/>
</dbReference>
<dbReference type="GO" id="GO:0005524">
    <property type="term" value="F:ATP binding"/>
    <property type="evidence" value="ECO:0007669"/>
    <property type="project" value="UniProtKB-KW"/>
</dbReference>
<dbReference type="PANTHER" id="PTHR43776:SF7">
    <property type="entry name" value="D,D-DIPEPTIDE TRANSPORT ATP-BINDING PROTEIN DDPF-RELATED"/>
    <property type="match status" value="1"/>
</dbReference>
<accession>A0ABD5Y6U7</accession>
<dbReference type="InterPro" id="IPR013563">
    <property type="entry name" value="Oligopep_ABC_C"/>
</dbReference>
<feature type="region of interest" description="Disordered" evidence="5">
    <location>
        <begin position="384"/>
        <end position="418"/>
    </location>
</feature>
<evidence type="ECO:0000256" key="4">
    <source>
        <dbReference type="ARBA" id="ARBA00022840"/>
    </source>
</evidence>
<organism evidence="7 8">
    <name type="scientific">Halosimplex aquaticum</name>
    <dbReference type="NCBI Taxonomy" id="3026162"/>
    <lineage>
        <taxon>Archaea</taxon>
        <taxon>Methanobacteriati</taxon>
        <taxon>Methanobacteriota</taxon>
        <taxon>Stenosarchaea group</taxon>
        <taxon>Halobacteria</taxon>
        <taxon>Halobacteriales</taxon>
        <taxon>Haloarculaceae</taxon>
        <taxon>Halosimplex</taxon>
    </lineage>
</organism>
<dbReference type="CDD" id="cd03257">
    <property type="entry name" value="ABC_NikE_OppD_transporters"/>
    <property type="match status" value="1"/>
</dbReference>
<dbReference type="Proteomes" id="UP001596432">
    <property type="component" value="Unassembled WGS sequence"/>
</dbReference>
<dbReference type="SMART" id="SM00382">
    <property type="entry name" value="AAA"/>
    <property type="match status" value="1"/>
</dbReference>
<name>A0ABD5Y6U7_9EURY</name>
<keyword evidence="3" id="KW-0547">Nucleotide-binding</keyword>
<sequence length="418" mass="44973">MTDEPLLSVRDLEKHYPVRSGVLRRVSGHVKAVDGVSFDVRAGEAFGLVGESGCGKSTTASTLLGLEAPTGGEVRFDGRAVSSLDGGELERFRRRAQIVFQDPNSAFDPRMTVGESVAEPLAIHGVRDADRRREVAVDVLERVGLSESDADRYPREFSGGQKQRIALARALVLNPDLLVVDEPVSALDVSVQAEILSLLEDLRTELDLAMVLISHDLSVVREVCDRVGVMYLGELVERGPVDGIFEDPQHPYTDALLSAIPEPDPRARGDAVELTGDVPDPANPPEGCSFHPRCPSVIPPDAFEFEDGRFRAVHDLRLAVADGTVDPDEYDDARAVRAEFGLANELSDPDAERVLGEACQSLVAGDVDAAAARLAEAFESVCEREDPALEPTEAGHPAACLRRGESESDPGPEATTPE</sequence>
<dbReference type="AlphaFoldDB" id="A0ABD5Y6U7"/>
<dbReference type="SUPFAM" id="SSF52540">
    <property type="entry name" value="P-loop containing nucleoside triphosphate hydrolases"/>
    <property type="match status" value="1"/>
</dbReference>
<keyword evidence="2" id="KW-0813">Transport</keyword>
<evidence type="ECO:0000256" key="1">
    <source>
        <dbReference type="ARBA" id="ARBA00005417"/>
    </source>
</evidence>
<proteinExistence type="inferred from homology"/>
<evidence type="ECO:0000259" key="6">
    <source>
        <dbReference type="PROSITE" id="PS50893"/>
    </source>
</evidence>
<evidence type="ECO:0000313" key="8">
    <source>
        <dbReference type="Proteomes" id="UP001596432"/>
    </source>
</evidence>
<protein>
    <submittedName>
        <fullName evidence="7">ABC transporter ATP-binding protein</fullName>
    </submittedName>
</protein>
<evidence type="ECO:0000256" key="5">
    <source>
        <dbReference type="SAM" id="MobiDB-lite"/>
    </source>
</evidence>
<comment type="similarity">
    <text evidence="1">Belongs to the ABC transporter superfamily.</text>
</comment>
<dbReference type="RefSeq" id="WP_382261967.1">
    <property type="nucleotide sequence ID" value="NZ_JBHTAS010000003.1"/>
</dbReference>
<dbReference type="FunFam" id="3.40.50.300:FF:000016">
    <property type="entry name" value="Oligopeptide ABC transporter ATP-binding component"/>
    <property type="match status" value="1"/>
</dbReference>
<evidence type="ECO:0000256" key="3">
    <source>
        <dbReference type="ARBA" id="ARBA00022741"/>
    </source>
</evidence>
<dbReference type="InterPro" id="IPR050319">
    <property type="entry name" value="ABC_transp_ATP-bind"/>
</dbReference>
<dbReference type="PROSITE" id="PS00211">
    <property type="entry name" value="ABC_TRANSPORTER_1"/>
    <property type="match status" value="1"/>
</dbReference>
<dbReference type="PANTHER" id="PTHR43776">
    <property type="entry name" value="TRANSPORT ATP-BINDING PROTEIN"/>
    <property type="match status" value="1"/>
</dbReference>
<dbReference type="Gene3D" id="3.40.50.300">
    <property type="entry name" value="P-loop containing nucleotide triphosphate hydrolases"/>
    <property type="match status" value="1"/>
</dbReference>
<keyword evidence="8" id="KW-1185">Reference proteome</keyword>
<dbReference type="InterPro" id="IPR003439">
    <property type="entry name" value="ABC_transporter-like_ATP-bd"/>
</dbReference>
<evidence type="ECO:0000256" key="2">
    <source>
        <dbReference type="ARBA" id="ARBA00022448"/>
    </source>
</evidence>
<feature type="domain" description="ABC transporter" evidence="6">
    <location>
        <begin position="18"/>
        <end position="257"/>
    </location>
</feature>
<dbReference type="EMBL" id="JBHTAS010000003">
    <property type="protein sequence ID" value="MFC7143070.1"/>
    <property type="molecule type" value="Genomic_DNA"/>
</dbReference>
<dbReference type="PROSITE" id="PS50893">
    <property type="entry name" value="ABC_TRANSPORTER_2"/>
    <property type="match status" value="1"/>
</dbReference>
<reference evidence="7 8" key="1">
    <citation type="journal article" date="2019" name="Int. J. Syst. Evol. Microbiol.">
        <title>The Global Catalogue of Microorganisms (GCM) 10K type strain sequencing project: providing services to taxonomists for standard genome sequencing and annotation.</title>
        <authorList>
            <consortium name="The Broad Institute Genomics Platform"/>
            <consortium name="The Broad Institute Genome Sequencing Center for Infectious Disease"/>
            <person name="Wu L."/>
            <person name="Ma J."/>
        </authorList>
    </citation>
    <scope>NUCLEOTIDE SEQUENCE [LARGE SCALE GENOMIC DNA]</scope>
    <source>
        <strain evidence="7 8">XZYJT29</strain>
    </source>
</reference>
<dbReference type="InterPro" id="IPR017871">
    <property type="entry name" value="ABC_transporter-like_CS"/>
</dbReference>
<gene>
    <name evidence="7" type="ORF">ACFQMA_25050</name>
</gene>
<dbReference type="InterPro" id="IPR027417">
    <property type="entry name" value="P-loop_NTPase"/>
</dbReference>
<comment type="caution">
    <text evidence="7">The sequence shown here is derived from an EMBL/GenBank/DDBJ whole genome shotgun (WGS) entry which is preliminary data.</text>
</comment>
<evidence type="ECO:0000313" key="7">
    <source>
        <dbReference type="EMBL" id="MFC7143070.1"/>
    </source>
</evidence>
<dbReference type="Pfam" id="PF08352">
    <property type="entry name" value="oligo_HPY"/>
    <property type="match status" value="1"/>
</dbReference>
<keyword evidence="4 7" id="KW-0067">ATP-binding</keyword>